<organism evidence="1 2">
    <name type="scientific">Myroides albus</name>
    <dbReference type="NCBI Taxonomy" id="2562892"/>
    <lineage>
        <taxon>Bacteria</taxon>
        <taxon>Pseudomonadati</taxon>
        <taxon>Bacteroidota</taxon>
        <taxon>Flavobacteriia</taxon>
        <taxon>Flavobacteriales</taxon>
        <taxon>Flavobacteriaceae</taxon>
        <taxon>Myroides</taxon>
    </lineage>
</organism>
<accession>A0A6I3LGK2</accession>
<dbReference type="OrthoDB" id="605297at2"/>
<proteinExistence type="predicted"/>
<evidence type="ECO:0000313" key="2">
    <source>
        <dbReference type="Proteomes" id="UP000438760"/>
    </source>
</evidence>
<keyword evidence="2" id="KW-1185">Reference proteome</keyword>
<protein>
    <submittedName>
        <fullName evidence="1">Uncharacterized protein</fullName>
    </submittedName>
</protein>
<reference evidence="1 2" key="1">
    <citation type="submission" date="2019-11" db="EMBL/GenBank/DDBJ databases">
        <title>Genome of Strain BIT-d1.</title>
        <authorList>
            <person name="Yang Y."/>
        </authorList>
    </citation>
    <scope>NUCLEOTIDE SEQUENCE [LARGE SCALE GENOMIC DNA]</scope>
    <source>
        <strain evidence="1 2">BIT-d1</strain>
    </source>
</reference>
<gene>
    <name evidence="1" type="ORF">GJV76_04105</name>
</gene>
<dbReference type="AlphaFoldDB" id="A0A6I3LGK2"/>
<evidence type="ECO:0000313" key="1">
    <source>
        <dbReference type="EMBL" id="MTG97323.1"/>
    </source>
</evidence>
<sequence>MKKKYLKNLLLASSFSAVVGVGIYSYACADGYWSYAMTSSFTPEAFVDKSYQPMFFAPYERFYNNQYISNTDVFHNNIVEDWSVYLGNKVSKEAIAYYLLDDSDSENNSRLLYLDLNKKKNKSGKYGLDLKDERVMNFVTFLNIAKRIDAYSSRTYDYWNYSEYVEIPVDNDIVTLSQQFYDKMNKSDKFFSNRMWFQVLKAKFYSGNRQSVISYFERTAHKQEKNTLYYRGLGYVAGAYYQAGNYETSNLLYAEIYNAEPQLRQIATYNFKPLDNTAIQRIVEMTDDVNVQTAIWAIMGYYKDEISSMKQIYAIDPSSPHIDYLLTRWVNVQEQEVNIPTEHRFKSKADYFKSVEGKIDQSTYQWIRDVSNKKQKLHNPVLWKLTLAYLDIFQGNFSSASKYLEDAKALVKSDDVMIQDQIRLFSLINAVSQVEKVDSKVEARLLTEMQWLFQNLNTRDYSDPFRYEYAAHWVKRFLSTVYKENNNTIMAEVLVSEGPSYYSNLKQSREMEEYLLSKNKSAFEQLFVDSYGFNLSDIYESRALYFFYQDKIEEAIVEMEKAQPVKRKNAYFSNEYETLLYKDTELLGNPFNGNIKDCNDCDHQAKQRVKYTKLSFLKKIKEMKDKIAKGEDVYNNALLLGNAFYNTTYFGNARVFYYNSILNEYGSNSISSNNKAILLSMKLAEKYYAIAQKQATTREQKAKLAYFEAKIERNNFYVKEYHSKDYYYGAWGDDIMFKKWKGFAKLKEQYSDTNFYQEVIQECEYFDRYQASRR</sequence>
<dbReference type="Proteomes" id="UP000438760">
    <property type="component" value="Unassembled WGS sequence"/>
</dbReference>
<dbReference type="EMBL" id="WMJX01000005">
    <property type="protein sequence ID" value="MTG97323.1"/>
    <property type="molecule type" value="Genomic_DNA"/>
</dbReference>
<comment type="caution">
    <text evidence="1">The sequence shown here is derived from an EMBL/GenBank/DDBJ whole genome shotgun (WGS) entry which is preliminary data.</text>
</comment>
<dbReference type="RefSeq" id="WP_155091371.1">
    <property type="nucleotide sequence ID" value="NZ_CP102754.1"/>
</dbReference>
<name>A0A6I3LGK2_9FLAO</name>